<protein>
    <submittedName>
        <fullName evidence="1">Uncharacterized protein</fullName>
    </submittedName>
</protein>
<organism evidence="1">
    <name type="scientific">Providencia stuartii</name>
    <dbReference type="NCBI Taxonomy" id="588"/>
    <lineage>
        <taxon>Bacteria</taxon>
        <taxon>Pseudomonadati</taxon>
        <taxon>Pseudomonadota</taxon>
        <taxon>Gammaproteobacteria</taxon>
        <taxon>Enterobacterales</taxon>
        <taxon>Morganellaceae</taxon>
        <taxon>Providencia</taxon>
    </lineage>
</organism>
<dbReference type="AlphaFoldDB" id="A0AAI9DFQ2"/>
<sequence length="96" mass="11067">MKNIGDVISGQNGLIDDLISTDERLNKMIASLHQQIIDLHDQKFVHQYILRCILDSLPEDTTKKIHHVLLDIFDVDDADKAEKLKSYLQTFFKDSV</sequence>
<gene>
    <name evidence="1" type="ORF">RG298_004084</name>
</gene>
<accession>A0AAI9DFQ2</accession>
<proteinExistence type="predicted"/>
<evidence type="ECO:0000313" key="1">
    <source>
        <dbReference type="EMBL" id="EMJ5136289.1"/>
    </source>
</evidence>
<comment type="caution">
    <text evidence="1">The sequence shown here is derived from an EMBL/GenBank/DDBJ whole genome shotgun (WGS) entry which is preliminary data.</text>
</comment>
<name>A0AAI9DFQ2_PROST</name>
<reference evidence="1" key="1">
    <citation type="submission" date="2024-02" db="EMBL/GenBank/DDBJ databases">
        <authorList>
            <consortium name="Clinical and Environmental Microbiology Branch: Whole genome sequencing antimicrobial resistance pathogens in the healthcare setting"/>
        </authorList>
    </citation>
    <scope>NUCLEOTIDE SEQUENCE</scope>
    <source>
        <strain evidence="1">2021GO-0154</strain>
    </source>
</reference>
<dbReference type="EMBL" id="ABMABF030000019">
    <property type="protein sequence ID" value="EMJ5136289.1"/>
    <property type="molecule type" value="Genomic_DNA"/>
</dbReference>